<dbReference type="RefSeq" id="WP_185444863.1">
    <property type="nucleotide sequence ID" value="NZ_CP043661.1"/>
</dbReference>
<keyword evidence="2" id="KW-1185">Reference proteome</keyword>
<dbReference type="Gene3D" id="2.60.120.200">
    <property type="match status" value="1"/>
</dbReference>
<dbReference type="EMBL" id="CP043661">
    <property type="protein sequence ID" value="QNE22451.1"/>
    <property type="molecule type" value="Genomic_DNA"/>
</dbReference>
<gene>
    <name evidence="1" type="ORF">F1D05_36825</name>
</gene>
<organism evidence="1 2">
    <name type="scientific">Kribbella qitaiheensis</name>
    <dbReference type="NCBI Taxonomy" id="1544730"/>
    <lineage>
        <taxon>Bacteria</taxon>
        <taxon>Bacillati</taxon>
        <taxon>Actinomycetota</taxon>
        <taxon>Actinomycetes</taxon>
        <taxon>Propionibacteriales</taxon>
        <taxon>Kribbellaceae</taxon>
        <taxon>Kribbella</taxon>
    </lineage>
</organism>
<dbReference type="KEGG" id="kqi:F1D05_36825"/>
<dbReference type="InterPro" id="IPR013320">
    <property type="entry name" value="ConA-like_dom_sf"/>
</dbReference>
<dbReference type="Pfam" id="PF13385">
    <property type="entry name" value="Laminin_G_3"/>
    <property type="match status" value="1"/>
</dbReference>
<accession>A0A7G6X886</accession>
<dbReference type="Proteomes" id="UP000515563">
    <property type="component" value="Chromosome"/>
</dbReference>
<evidence type="ECO:0000313" key="1">
    <source>
        <dbReference type="EMBL" id="QNE22451.1"/>
    </source>
</evidence>
<evidence type="ECO:0000313" key="2">
    <source>
        <dbReference type="Proteomes" id="UP000515563"/>
    </source>
</evidence>
<dbReference type="SUPFAM" id="SSF49899">
    <property type="entry name" value="Concanavalin A-like lectins/glucanases"/>
    <property type="match status" value="1"/>
</dbReference>
<protein>
    <submittedName>
        <fullName evidence="1">LamG domain-containing protein</fullName>
    </submittedName>
</protein>
<proteinExistence type="predicted"/>
<reference evidence="1 2" key="2">
    <citation type="journal article" date="2020" name="Microbiol. Resour. Announc.">
        <title>Antarctic desert soil bacteria exhibit high novel natural product potential, evaluated through long-read genome sequencing and comparative genomics.</title>
        <authorList>
            <person name="Benaud N."/>
            <person name="Edwards R.J."/>
            <person name="Amos T.G."/>
            <person name="D'Agostino P.M."/>
            <person name="Gutierrez-Chavez C."/>
            <person name="Montgomery K."/>
            <person name="Nicetic I."/>
            <person name="Ferrari B.C."/>
        </authorList>
    </citation>
    <scope>NUCLEOTIDE SEQUENCE [LARGE SCALE GENOMIC DNA]</scope>
    <source>
        <strain evidence="1 2">SPB151</strain>
    </source>
</reference>
<reference evidence="2" key="1">
    <citation type="submission" date="2019-09" db="EMBL/GenBank/DDBJ databases">
        <title>Antimicrobial potential of Antarctic Bacteria.</title>
        <authorList>
            <person name="Benaud N."/>
            <person name="Edwards R.J."/>
            <person name="Ferrari B.C."/>
        </authorList>
    </citation>
    <scope>NUCLEOTIDE SEQUENCE [LARGE SCALE GENOMIC DNA]</scope>
    <source>
        <strain evidence="2">SPB151</strain>
    </source>
</reference>
<dbReference type="AlphaFoldDB" id="A0A7G6X886"/>
<name>A0A7G6X886_9ACTN</name>
<sequence>MTGRSRESLTLDHSVIDGSASFTVAARVKIGDPSKPMVVARQGTSGNDTWRIEYRPVDASTSQWIFARTAATSSTETATAVSVDRSTVTDWHLISATYAVAPGGTVNPRLDIAVDLFDRSVHPFPATPTRAGATTIGSSRTQTTPFVGRLDDLRLYAGVAAEPFLCTTYLDPNNCG</sequence>